<protein>
    <submittedName>
        <fullName evidence="1">Uncharacterized protein</fullName>
    </submittedName>
</protein>
<accession>A0A518E5A1</accession>
<keyword evidence="2" id="KW-1185">Reference proteome</keyword>
<name>A0A518E5A1_9BACT</name>
<sequence>MHVLWLVAPAKEQKENQLRILVLPFVRKQTQKVVIRETISHRRT</sequence>
<organism evidence="1 2">
    <name type="scientific">Lignipirellula cremea</name>
    <dbReference type="NCBI Taxonomy" id="2528010"/>
    <lineage>
        <taxon>Bacteria</taxon>
        <taxon>Pseudomonadati</taxon>
        <taxon>Planctomycetota</taxon>
        <taxon>Planctomycetia</taxon>
        <taxon>Pirellulales</taxon>
        <taxon>Pirellulaceae</taxon>
        <taxon>Lignipirellula</taxon>
    </lineage>
</organism>
<proteinExistence type="predicted"/>
<evidence type="ECO:0000313" key="1">
    <source>
        <dbReference type="EMBL" id="QDU99261.1"/>
    </source>
</evidence>
<dbReference type="Proteomes" id="UP000317648">
    <property type="component" value="Chromosome"/>
</dbReference>
<gene>
    <name evidence="1" type="ORF">Pla8534_71740</name>
</gene>
<dbReference type="KEGG" id="lcre:Pla8534_71740"/>
<evidence type="ECO:0000313" key="2">
    <source>
        <dbReference type="Proteomes" id="UP000317648"/>
    </source>
</evidence>
<reference evidence="1 2" key="1">
    <citation type="submission" date="2019-02" db="EMBL/GenBank/DDBJ databases">
        <title>Deep-cultivation of Planctomycetes and their phenomic and genomic characterization uncovers novel biology.</title>
        <authorList>
            <person name="Wiegand S."/>
            <person name="Jogler M."/>
            <person name="Boedeker C."/>
            <person name="Pinto D."/>
            <person name="Vollmers J."/>
            <person name="Rivas-Marin E."/>
            <person name="Kohn T."/>
            <person name="Peeters S.H."/>
            <person name="Heuer A."/>
            <person name="Rast P."/>
            <person name="Oberbeckmann S."/>
            <person name="Bunk B."/>
            <person name="Jeske O."/>
            <person name="Meyerdierks A."/>
            <person name="Storesund J.E."/>
            <person name="Kallscheuer N."/>
            <person name="Luecker S."/>
            <person name="Lage O.M."/>
            <person name="Pohl T."/>
            <person name="Merkel B.J."/>
            <person name="Hornburger P."/>
            <person name="Mueller R.-W."/>
            <person name="Bruemmer F."/>
            <person name="Labrenz M."/>
            <person name="Spormann A.M."/>
            <person name="Op den Camp H."/>
            <person name="Overmann J."/>
            <person name="Amann R."/>
            <person name="Jetten M.S.M."/>
            <person name="Mascher T."/>
            <person name="Medema M.H."/>
            <person name="Devos D.P."/>
            <person name="Kaster A.-K."/>
            <person name="Ovreas L."/>
            <person name="Rohde M."/>
            <person name="Galperin M.Y."/>
            <person name="Jogler C."/>
        </authorList>
    </citation>
    <scope>NUCLEOTIDE SEQUENCE [LARGE SCALE GENOMIC DNA]</scope>
    <source>
        <strain evidence="1 2">Pla85_3_4</strain>
    </source>
</reference>
<dbReference type="AlphaFoldDB" id="A0A518E5A1"/>
<dbReference type="EMBL" id="CP036433">
    <property type="protein sequence ID" value="QDU99261.1"/>
    <property type="molecule type" value="Genomic_DNA"/>
</dbReference>